<evidence type="ECO:0000313" key="11">
    <source>
        <dbReference type="Proteomes" id="UP000054997"/>
    </source>
</evidence>
<feature type="transmembrane region" description="Helical" evidence="8">
    <location>
        <begin position="203"/>
        <end position="223"/>
    </location>
</feature>
<sequence>MKSFLQKTYLAAVYGLLYFPILVLVVFSVNQAKFSLQWKGFSFRWYIELFHDYELWSAFLNSVFLGLSASLIASILGLLACVHLFLYGSRHRRSLFAILLLLIIIPDLVLGVALLIFFNVMSIPLGFFSLLIAHITFCIPFVVLTINSRIHTLDANIYFCALDLGASRLTALVKVLLPLLWPAVMSAFLLCFTLSFDDVIISYFVAGPDYNILPLTIFSLVRAGVTPELNALCSITFFISMALVVTAHQLTRKSI</sequence>
<evidence type="ECO:0000256" key="1">
    <source>
        <dbReference type="ARBA" id="ARBA00004651"/>
    </source>
</evidence>
<feature type="domain" description="ABC transmembrane type-1" evidence="9">
    <location>
        <begin position="59"/>
        <end position="247"/>
    </location>
</feature>
<evidence type="ECO:0000256" key="8">
    <source>
        <dbReference type="RuleBase" id="RU363032"/>
    </source>
</evidence>
<feature type="transmembrane region" description="Helical" evidence="8">
    <location>
        <begin position="123"/>
        <end position="143"/>
    </location>
</feature>
<comment type="similarity">
    <text evidence="2">Belongs to the binding-protein-dependent transport system permease family. CysTW subfamily.</text>
</comment>
<dbReference type="CDD" id="cd06261">
    <property type="entry name" value="TM_PBP2"/>
    <property type="match status" value="1"/>
</dbReference>
<comment type="caution">
    <text evidence="10">The sequence shown here is derived from an EMBL/GenBank/DDBJ whole genome shotgun (WGS) entry which is preliminary data.</text>
</comment>
<reference evidence="10 11" key="1">
    <citation type="submission" date="2015-11" db="EMBL/GenBank/DDBJ databases">
        <title>Genomic analysis of 38 Legionella species identifies large and diverse effector repertoires.</title>
        <authorList>
            <person name="Burstein D."/>
            <person name="Amaro F."/>
            <person name="Zusman T."/>
            <person name="Lifshitz Z."/>
            <person name="Cohen O."/>
            <person name="Gilbert J.A."/>
            <person name="Pupko T."/>
            <person name="Shuman H.A."/>
            <person name="Segal G."/>
        </authorList>
    </citation>
    <scope>NUCLEOTIDE SEQUENCE [LARGE SCALE GENOMIC DNA]</scope>
    <source>
        <strain evidence="10 11">ATCC 49505</strain>
    </source>
</reference>
<keyword evidence="5 8" id="KW-0812">Transmembrane</keyword>
<dbReference type="PANTHER" id="PTHR43848:SF2">
    <property type="entry name" value="PUTRESCINE TRANSPORT SYSTEM PERMEASE PROTEIN POTI"/>
    <property type="match status" value="1"/>
</dbReference>
<dbReference type="InterPro" id="IPR051789">
    <property type="entry name" value="Bact_Polyamine_Transport"/>
</dbReference>
<evidence type="ECO:0000256" key="2">
    <source>
        <dbReference type="ARBA" id="ARBA00007069"/>
    </source>
</evidence>
<proteinExistence type="inferred from homology"/>
<comment type="subcellular location">
    <subcellularLocation>
        <location evidence="1 8">Cell membrane</location>
        <topology evidence="1 8">Multi-pass membrane protein</topology>
    </subcellularLocation>
</comment>
<dbReference type="AlphaFoldDB" id="A0A0W0VQE6"/>
<keyword evidence="11" id="KW-1185">Reference proteome</keyword>
<dbReference type="EMBL" id="LNYK01000010">
    <property type="protein sequence ID" value="KTD22370.1"/>
    <property type="molecule type" value="Genomic_DNA"/>
</dbReference>
<dbReference type="RefSeq" id="WP_058528606.1">
    <property type="nucleotide sequence ID" value="NZ_CAAAHZ010000007.1"/>
</dbReference>
<organism evidence="10 11">
    <name type="scientific">Legionella londiniensis</name>
    <dbReference type="NCBI Taxonomy" id="45068"/>
    <lineage>
        <taxon>Bacteria</taxon>
        <taxon>Pseudomonadati</taxon>
        <taxon>Pseudomonadota</taxon>
        <taxon>Gammaproteobacteria</taxon>
        <taxon>Legionellales</taxon>
        <taxon>Legionellaceae</taxon>
        <taxon>Legionella</taxon>
    </lineage>
</organism>
<dbReference type="InterPro" id="IPR035906">
    <property type="entry name" value="MetI-like_sf"/>
</dbReference>
<feature type="transmembrane region" description="Helical" evidence="8">
    <location>
        <begin position="179"/>
        <end position="196"/>
    </location>
</feature>
<evidence type="ECO:0000313" key="10">
    <source>
        <dbReference type="EMBL" id="KTD22370.1"/>
    </source>
</evidence>
<name>A0A0W0VQE6_9GAMM</name>
<feature type="transmembrane region" description="Helical" evidence="8">
    <location>
        <begin position="229"/>
        <end position="250"/>
    </location>
</feature>
<evidence type="ECO:0000256" key="3">
    <source>
        <dbReference type="ARBA" id="ARBA00022448"/>
    </source>
</evidence>
<accession>A0A0W0VQE6</accession>
<evidence type="ECO:0000256" key="5">
    <source>
        <dbReference type="ARBA" id="ARBA00022692"/>
    </source>
</evidence>
<keyword evidence="3 8" id="KW-0813">Transport</keyword>
<dbReference type="GO" id="GO:0055085">
    <property type="term" value="P:transmembrane transport"/>
    <property type="evidence" value="ECO:0007669"/>
    <property type="project" value="InterPro"/>
</dbReference>
<evidence type="ECO:0000256" key="6">
    <source>
        <dbReference type="ARBA" id="ARBA00022989"/>
    </source>
</evidence>
<feature type="transmembrane region" description="Helical" evidence="8">
    <location>
        <begin position="95"/>
        <end position="117"/>
    </location>
</feature>
<evidence type="ECO:0000256" key="4">
    <source>
        <dbReference type="ARBA" id="ARBA00022475"/>
    </source>
</evidence>
<dbReference type="PANTHER" id="PTHR43848">
    <property type="entry name" value="PUTRESCINE TRANSPORT SYSTEM PERMEASE PROTEIN POTI"/>
    <property type="match status" value="1"/>
</dbReference>
<dbReference type="InterPro" id="IPR000515">
    <property type="entry name" value="MetI-like"/>
</dbReference>
<dbReference type="OrthoDB" id="9782004at2"/>
<dbReference type="Pfam" id="PF00528">
    <property type="entry name" value="BPD_transp_1"/>
    <property type="match status" value="1"/>
</dbReference>
<feature type="transmembrane region" description="Helical" evidence="8">
    <location>
        <begin position="9"/>
        <end position="29"/>
    </location>
</feature>
<evidence type="ECO:0000259" key="9">
    <source>
        <dbReference type="PROSITE" id="PS50928"/>
    </source>
</evidence>
<keyword evidence="4" id="KW-1003">Cell membrane</keyword>
<dbReference type="STRING" id="45068.Llon_0588"/>
<dbReference type="PATRIC" id="fig|45068.5.peg.634"/>
<feature type="transmembrane region" description="Helical" evidence="8">
    <location>
        <begin position="63"/>
        <end position="88"/>
    </location>
</feature>
<dbReference type="GO" id="GO:0005886">
    <property type="term" value="C:plasma membrane"/>
    <property type="evidence" value="ECO:0007669"/>
    <property type="project" value="UniProtKB-SubCell"/>
</dbReference>
<dbReference type="Gene3D" id="1.10.3720.10">
    <property type="entry name" value="MetI-like"/>
    <property type="match status" value="1"/>
</dbReference>
<keyword evidence="6 8" id="KW-1133">Transmembrane helix</keyword>
<keyword evidence="7 8" id="KW-0472">Membrane</keyword>
<gene>
    <name evidence="10" type="primary">potC</name>
    <name evidence="10" type="ORF">Llon_0588</name>
</gene>
<protein>
    <submittedName>
        <fullName evidence="10">Spermidine/putrescine transport system permease potC</fullName>
    </submittedName>
</protein>
<evidence type="ECO:0000256" key="7">
    <source>
        <dbReference type="ARBA" id="ARBA00023136"/>
    </source>
</evidence>
<dbReference type="PROSITE" id="PS50928">
    <property type="entry name" value="ABC_TM1"/>
    <property type="match status" value="1"/>
</dbReference>
<dbReference type="Proteomes" id="UP000054997">
    <property type="component" value="Unassembled WGS sequence"/>
</dbReference>
<dbReference type="SUPFAM" id="SSF161098">
    <property type="entry name" value="MetI-like"/>
    <property type="match status" value="1"/>
</dbReference>